<sequence>MASCAVAVALSLSIATGGAMCEEVGLAHVGLFGPDIEKDPIEPFTLYGEIVKKFFIENLDETGKIKSRSKGFTSQVCIEGLPISVPQKDEYGVPTCVEVVGQDFERTCDKACSRGCEEQIRAYLNKVEADTGFKLEPGEPRRLLVSCSKRCFKESMRPGMNRPFQLKWSRE</sequence>
<reference evidence="2 3" key="1">
    <citation type="submission" date="2018-07" db="EMBL/GenBank/DDBJ databases">
        <title>The complete nuclear genome of the prasinophyte Chloropicon primus (CCMP1205).</title>
        <authorList>
            <person name="Pombert J.-F."/>
            <person name="Otis C."/>
            <person name="Turmel M."/>
            <person name="Lemieux C."/>
        </authorList>
    </citation>
    <scope>NUCLEOTIDE SEQUENCE [LARGE SCALE GENOMIC DNA]</scope>
    <source>
        <strain evidence="2 3">CCMP1205</strain>
    </source>
</reference>
<feature type="chain" id="PRO_5022907057" evidence="1">
    <location>
        <begin position="22"/>
        <end position="171"/>
    </location>
</feature>
<evidence type="ECO:0000313" key="3">
    <source>
        <dbReference type="Proteomes" id="UP000316726"/>
    </source>
</evidence>
<dbReference type="AlphaFoldDB" id="A0A5B8MFU1"/>
<gene>
    <name evidence="2" type="ORF">A3770_01p07100</name>
</gene>
<organism evidence="2 3">
    <name type="scientific">Chloropicon primus</name>
    <dbReference type="NCBI Taxonomy" id="1764295"/>
    <lineage>
        <taxon>Eukaryota</taxon>
        <taxon>Viridiplantae</taxon>
        <taxon>Chlorophyta</taxon>
        <taxon>Chloropicophyceae</taxon>
        <taxon>Chloropicales</taxon>
        <taxon>Chloropicaceae</taxon>
        <taxon>Chloropicon</taxon>
    </lineage>
</organism>
<dbReference type="Proteomes" id="UP000316726">
    <property type="component" value="Chromosome 1"/>
</dbReference>
<keyword evidence="1" id="KW-0732">Signal</keyword>
<evidence type="ECO:0000313" key="2">
    <source>
        <dbReference type="EMBL" id="QDZ18192.1"/>
    </source>
</evidence>
<feature type="signal peptide" evidence="1">
    <location>
        <begin position="1"/>
        <end position="21"/>
    </location>
</feature>
<name>A0A5B8MFU1_9CHLO</name>
<accession>A0A5B8MFU1</accession>
<proteinExistence type="predicted"/>
<keyword evidence="3" id="KW-1185">Reference proteome</keyword>
<dbReference type="EMBL" id="CP031034">
    <property type="protein sequence ID" value="QDZ18192.1"/>
    <property type="molecule type" value="Genomic_DNA"/>
</dbReference>
<dbReference type="OrthoDB" id="534691at2759"/>
<protein>
    <submittedName>
        <fullName evidence="2">Uncharacterized protein</fullName>
    </submittedName>
</protein>
<evidence type="ECO:0000256" key="1">
    <source>
        <dbReference type="SAM" id="SignalP"/>
    </source>
</evidence>